<dbReference type="STRING" id="1423734.FC83_GL000978"/>
<evidence type="ECO:0000313" key="3">
    <source>
        <dbReference type="Proteomes" id="UP000051236"/>
    </source>
</evidence>
<name>A0A0R1XZL5_9LACO</name>
<evidence type="ECO:0000259" key="1">
    <source>
        <dbReference type="Pfam" id="PF01370"/>
    </source>
</evidence>
<reference evidence="2 3" key="1">
    <citation type="journal article" date="2015" name="Genome Announc.">
        <title>Expanding the biotechnology potential of lactobacilli through comparative genomics of 213 strains and associated genera.</title>
        <authorList>
            <person name="Sun Z."/>
            <person name="Harris H.M."/>
            <person name="McCann A."/>
            <person name="Guo C."/>
            <person name="Argimon S."/>
            <person name="Zhang W."/>
            <person name="Yang X."/>
            <person name="Jeffery I.B."/>
            <person name="Cooney J.C."/>
            <person name="Kagawa T.F."/>
            <person name="Liu W."/>
            <person name="Song Y."/>
            <person name="Salvetti E."/>
            <person name="Wrobel A."/>
            <person name="Rasinkangas P."/>
            <person name="Parkhill J."/>
            <person name="Rea M.C."/>
            <person name="O'Sullivan O."/>
            <person name="Ritari J."/>
            <person name="Douillard F.P."/>
            <person name="Paul Ross R."/>
            <person name="Yang R."/>
            <person name="Briner A.E."/>
            <person name="Felis G.E."/>
            <person name="de Vos W.M."/>
            <person name="Barrangou R."/>
            <person name="Klaenhammer T.R."/>
            <person name="Caufield P.W."/>
            <person name="Cui Y."/>
            <person name="Zhang H."/>
            <person name="O'Toole P.W."/>
        </authorList>
    </citation>
    <scope>NUCLEOTIDE SEQUENCE [LARGE SCALE GENOMIC DNA]</scope>
    <source>
        <strain evidence="2 3">DSM 18527</strain>
    </source>
</reference>
<organism evidence="2 3">
    <name type="scientific">Agrilactobacillus composti DSM 18527 = JCM 14202</name>
    <dbReference type="NCBI Taxonomy" id="1423734"/>
    <lineage>
        <taxon>Bacteria</taxon>
        <taxon>Bacillati</taxon>
        <taxon>Bacillota</taxon>
        <taxon>Bacilli</taxon>
        <taxon>Lactobacillales</taxon>
        <taxon>Lactobacillaceae</taxon>
        <taxon>Agrilactobacillus</taxon>
    </lineage>
</organism>
<dbReference type="InterPro" id="IPR036291">
    <property type="entry name" value="NAD(P)-bd_dom_sf"/>
</dbReference>
<dbReference type="Pfam" id="PF01370">
    <property type="entry name" value="Epimerase"/>
    <property type="match status" value="1"/>
</dbReference>
<dbReference type="Gene3D" id="3.40.50.720">
    <property type="entry name" value="NAD(P)-binding Rossmann-like Domain"/>
    <property type="match status" value="1"/>
</dbReference>
<dbReference type="Proteomes" id="UP000051236">
    <property type="component" value="Unassembled WGS sequence"/>
</dbReference>
<dbReference type="PATRIC" id="fig|1423734.3.peg.992"/>
<keyword evidence="3" id="KW-1185">Reference proteome</keyword>
<accession>A0A0R1XZL5</accession>
<dbReference type="SUPFAM" id="SSF51735">
    <property type="entry name" value="NAD(P)-binding Rossmann-fold domains"/>
    <property type="match status" value="1"/>
</dbReference>
<dbReference type="eggNOG" id="ENOG5032CC9">
    <property type="taxonomic scope" value="Bacteria"/>
</dbReference>
<gene>
    <name evidence="2" type="ORF">FC83_GL000978</name>
</gene>
<dbReference type="InterPro" id="IPR001509">
    <property type="entry name" value="Epimerase_deHydtase"/>
</dbReference>
<comment type="caution">
    <text evidence="2">The sequence shown here is derived from an EMBL/GenBank/DDBJ whole genome shotgun (WGS) entry which is preliminary data.</text>
</comment>
<feature type="domain" description="NAD-dependent epimerase/dehydratase" evidence="1">
    <location>
        <begin position="2"/>
        <end position="96"/>
    </location>
</feature>
<proteinExistence type="predicted"/>
<evidence type="ECO:0000313" key="2">
    <source>
        <dbReference type="EMBL" id="KRM35455.1"/>
    </source>
</evidence>
<protein>
    <submittedName>
        <fullName evidence="2">Udp-glucose 4-epimerase</fullName>
    </submittedName>
</protein>
<dbReference type="AlphaFoldDB" id="A0A0R1XZL5"/>
<dbReference type="EMBL" id="AZGA01000015">
    <property type="protein sequence ID" value="KRM35455.1"/>
    <property type="molecule type" value="Genomic_DNA"/>
</dbReference>
<sequence length="185" mass="20632">MLGGNGYVGRTVTEKWLKKDKTAVFYIVSRSGKNQLQNSNIHNIRADVTNYDEVVQALPNKIDYILDFVGAPDDDPQKLVARNEKPAQVMQQIAETYQVKAMGFIGGKLGAKSFTKMKAQIILDLQKSPIRLASVEPTLIYGNGRQDKLTKMVPFLKLAGLFSKNLKPVQVNDVADELIHKMVQV</sequence>